<evidence type="ECO:0000256" key="1">
    <source>
        <dbReference type="SAM" id="SignalP"/>
    </source>
</evidence>
<dbReference type="EMBL" id="KB908877">
    <property type="protein sequence ID" value="EOA80838.1"/>
    <property type="molecule type" value="Genomic_DNA"/>
</dbReference>
<protein>
    <submittedName>
        <fullName evidence="2">Uncharacterized protein</fullName>
    </submittedName>
</protein>
<dbReference type="RefSeq" id="XP_008031244.1">
    <property type="nucleotide sequence ID" value="XM_008033053.1"/>
</dbReference>
<dbReference type="GeneID" id="19404050"/>
<keyword evidence="1" id="KW-0732">Signal</keyword>
<name>R0JHG5_EXST2</name>
<feature type="chain" id="PRO_5004353528" evidence="1">
    <location>
        <begin position="23"/>
        <end position="161"/>
    </location>
</feature>
<organism evidence="2 3">
    <name type="scientific">Exserohilum turcicum (strain 28A)</name>
    <name type="common">Northern leaf blight fungus</name>
    <name type="synonym">Setosphaeria turcica</name>
    <dbReference type="NCBI Taxonomy" id="671987"/>
    <lineage>
        <taxon>Eukaryota</taxon>
        <taxon>Fungi</taxon>
        <taxon>Dikarya</taxon>
        <taxon>Ascomycota</taxon>
        <taxon>Pezizomycotina</taxon>
        <taxon>Dothideomycetes</taxon>
        <taxon>Pleosporomycetidae</taxon>
        <taxon>Pleosporales</taxon>
        <taxon>Pleosporineae</taxon>
        <taxon>Pleosporaceae</taxon>
        <taxon>Exserohilum</taxon>
    </lineage>
</organism>
<evidence type="ECO:0000313" key="3">
    <source>
        <dbReference type="Proteomes" id="UP000016935"/>
    </source>
</evidence>
<reference evidence="2 3" key="1">
    <citation type="journal article" date="2012" name="PLoS Pathog.">
        <title>Diverse lifestyles and strategies of plant pathogenesis encoded in the genomes of eighteen Dothideomycetes fungi.</title>
        <authorList>
            <person name="Ohm R.A."/>
            <person name="Feau N."/>
            <person name="Henrissat B."/>
            <person name="Schoch C.L."/>
            <person name="Horwitz B.A."/>
            <person name="Barry K.W."/>
            <person name="Condon B.J."/>
            <person name="Copeland A.C."/>
            <person name="Dhillon B."/>
            <person name="Glaser F."/>
            <person name="Hesse C.N."/>
            <person name="Kosti I."/>
            <person name="LaButti K."/>
            <person name="Lindquist E.A."/>
            <person name="Lucas S."/>
            <person name="Salamov A.A."/>
            <person name="Bradshaw R.E."/>
            <person name="Ciuffetti L."/>
            <person name="Hamelin R.C."/>
            <person name="Kema G.H.J."/>
            <person name="Lawrence C."/>
            <person name="Scott J.A."/>
            <person name="Spatafora J.W."/>
            <person name="Turgeon B.G."/>
            <person name="de Wit P.J.G.M."/>
            <person name="Zhong S."/>
            <person name="Goodwin S.B."/>
            <person name="Grigoriev I.V."/>
        </authorList>
    </citation>
    <scope>NUCLEOTIDE SEQUENCE [LARGE SCALE GENOMIC DNA]</scope>
    <source>
        <strain evidence="3">28A</strain>
    </source>
</reference>
<dbReference type="Proteomes" id="UP000016935">
    <property type="component" value="Unassembled WGS sequence"/>
</dbReference>
<proteinExistence type="predicted"/>
<sequence length="161" mass="17613">MDGSVVVHLLLLLLLHGGVASANNTCWPFLLAPTSRCCVFDMSLCGPKRGPFHCLVATPKQVGWSLIKPAFAEPEKDVSIRLGAYTYPARREHVTILDNEEPRSAVGRCLMLITVCGYVPSVCQNKSDGRRRVETGGSENLTASSKRWPFVALPMAKRETA</sequence>
<dbReference type="HOGENOM" id="CLU_1644756_0_0_1"/>
<keyword evidence="3" id="KW-1185">Reference proteome</keyword>
<accession>R0JHG5</accession>
<gene>
    <name evidence="2" type="ORF">SETTUDRAFT_35746</name>
</gene>
<reference evidence="2 3" key="2">
    <citation type="journal article" date="2013" name="PLoS Genet.">
        <title>Comparative genome structure, secondary metabolite, and effector coding capacity across Cochliobolus pathogens.</title>
        <authorList>
            <person name="Condon B.J."/>
            <person name="Leng Y."/>
            <person name="Wu D."/>
            <person name="Bushley K.E."/>
            <person name="Ohm R.A."/>
            <person name="Otillar R."/>
            <person name="Martin J."/>
            <person name="Schackwitz W."/>
            <person name="Grimwood J."/>
            <person name="MohdZainudin N."/>
            <person name="Xue C."/>
            <person name="Wang R."/>
            <person name="Manning V.A."/>
            <person name="Dhillon B."/>
            <person name="Tu Z.J."/>
            <person name="Steffenson B.J."/>
            <person name="Salamov A."/>
            <person name="Sun H."/>
            <person name="Lowry S."/>
            <person name="LaButti K."/>
            <person name="Han J."/>
            <person name="Copeland A."/>
            <person name="Lindquist E."/>
            <person name="Barry K."/>
            <person name="Schmutz J."/>
            <person name="Baker S.E."/>
            <person name="Ciuffetti L.M."/>
            <person name="Grigoriev I.V."/>
            <person name="Zhong S."/>
            <person name="Turgeon B.G."/>
        </authorList>
    </citation>
    <scope>NUCLEOTIDE SEQUENCE [LARGE SCALE GENOMIC DNA]</scope>
    <source>
        <strain evidence="3">28A</strain>
    </source>
</reference>
<feature type="signal peptide" evidence="1">
    <location>
        <begin position="1"/>
        <end position="22"/>
    </location>
</feature>
<evidence type="ECO:0000313" key="2">
    <source>
        <dbReference type="EMBL" id="EOA80838.1"/>
    </source>
</evidence>
<dbReference type="AlphaFoldDB" id="R0JHG5"/>